<sequence>MSIKAHVPPQSHSSKEYELHVPVLLDATLELLTPQKGESYLDLTAGYGGHAEAFLEETGNFADSALVDRDEYAIAHLERFAARGVSLLHTDFVSAARELIAQQKKFDIVVVDLGVSSPQLDQATRGFSFTKPGPLDMRMDRSQTTSAETIVNTYTVDALERIIIKYGEEQRGFARRIATGIVENRPFSDTKQLADMIAHLHRGKWQKIHPATRTFQALRIEVNQELAQVEAVLPLLPSLLHQNGRVGVISFHSLEDRLVKQFFKEQAQAGFEAELSLLNKKPLDGATYDVHNPRARSAKLRAAVKK</sequence>
<comment type="subcellular location">
    <subcellularLocation>
        <location evidence="6">Cytoplasm</location>
    </subcellularLocation>
</comment>
<dbReference type="GO" id="GO:0005737">
    <property type="term" value="C:cytoplasm"/>
    <property type="evidence" value="ECO:0007669"/>
    <property type="project" value="UniProtKB-SubCell"/>
</dbReference>
<dbReference type="Proteomes" id="UP001059824">
    <property type="component" value="Chromosome"/>
</dbReference>
<feature type="binding site" evidence="6">
    <location>
        <position position="119"/>
    </location>
    <ligand>
        <name>S-adenosyl-L-methionine</name>
        <dbReference type="ChEBI" id="CHEBI:59789"/>
    </ligand>
</feature>
<dbReference type="InterPro" id="IPR029063">
    <property type="entry name" value="SAM-dependent_MTases_sf"/>
</dbReference>
<dbReference type="GO" id="GO:0071424">
    <property type="term" value="F:rRNA (cytosine-N4-)-methyltransferase activity"/>
    <property type="evidence" value="ECO:0007669"/>
    <property type="project" value="UniProtKB-UniRule"/>
</dbReference>
<keyword evidence="4 6" id="KW-0808">Transferase</keyword>
<dbReference type="SUPFAM" id="SSF53335">
    <property type="entry name" value="S-adenosyl-L-methionine-dependent methyltransferases"/>
    <property type="match status" value="1"/>
</dbReference>
<feature type="binding site" evidence="6">
    <location>
        <position position="92"/>
    </location>
    <ligand>
        <name>S-adenosyl-L-methionine</name>
        <dbReference type="ChEBI" id="CHEBI:59789"/>
    </ligand>
</feature>
<dbReference type="Gene3D" id="1.10.150.170">
    <property type="entry name" value="Putative methyltransferase TM0872, insert domain"/>
    <property type="match status" value="1"/>
</dbReference>
<accession>A0A857MT24</accession>
<evidence type="ECO:0000256" key="1">
    <source>
        <dbReference type="ARBA" id="ARBA00010396"/>
    </source>
</evidence>
<feature type="binding site" evidence="6">
    <location>
        <begin position="48"/>
        <end position="50"/>
    </location>
    <ligand>
        <name>S-adenosyl-L-methionine</name>
        <dbReference type="ChEBI" id="CHEBI:59789"/>
    </ligand>
</feature>
<feature type="binding site" evidence="6">
    <location>
        <position position="68"/>
    </location>
    <ligand>
        <name>S-adenosyl-L-methionine</name>
        <dbReference type="ChEBI" id="CHEBI:59789"/>
    </ligand>
</feature>
<proteinExistence type="inferred from homology"/>
<evidence type="ECO:0000256" key="3">
    <source>
        <dbReference type="ARBA" id="ARBA00022603"/>
    </source>
</evidence>
<dbReference type="PANTHER" id="PTHR11265">
    <property type="entry name" value="S-ADENOSYL-METHYLTRANSFERASE MRAW"/>
    <property type="match status" value="1"/>
</dbReference>
<dbReference type="AlphaFoldDB" id="A0A857MT24"/>
<keyword evidence="5 6" id="KW-0949">S-adenosyl-L-methionine</keyword>
<dbReference type="PANTHER" id="PTHR11265:SF0">
    <property type="entry name" value="12S RRNA N4-METHYLCYTIDINE METHYLTRANSFERASE"/>
    <property type="match status" value="1"/>
</dbReference>
<evidence type="ECO:0000256" key="5">
    <source>
        <dbReference type="ARBA" id="ARBA00022691"/>
    </source>
</evidence>
<dbReference type="NCBIfam" id="TIGR00006">
    <property type="entry name" value="16S rRNA (cytosine(1402)-N(4))-methyltransferase RsmH"/>
    <property type="match status" value="1"/>
</dbReference>
<dbReference type="Gene3D" id="3.40.50.150">
    <property type="entry name" value="Vaccinia Virus protein VP39"/>
    <property type="match status" value="1"/>
</dbReference>
<keyword evidence="2 6" id="KW-0698">rRNA processing</keyword>
<evidence type="ECO:0000256" key="2">
    <source>
        <dbReference type="ARBA" id="ARBA00022552"/>
    </source>
</evidence>
<feature type="binding site" evidence="6">
    <location>
        <position position="112"/>
    </location>
    <ligand>
        <name>S-adenosyl-L-methionine</name>
        <dbReference type="ChEBI" id="CHEBI:59789"/>
    </ligand>
</feature>
<dbReference type="InterPro" id="IPR002903">
    <property type="entry name" value="RsmH"/>
</dbReference>
<gene>
    <name evidence="6 7" type="primary">rsmH</name>
    <name evidence="7" type="ORF">GII36_01825</name>
</gene>
<dbReference type="SUPFAM" id="SSF81799">
    <property type="entry name" value="Putative methyltransferase TM0872, insert domain"/>
    <property type="match status" value="1"/>
</dbReference>
<reference evidence="7" key="1">
    <citation type="journal article" date="2021" name="Nat. Microbiol.">
        <title>Cocultivation of an ultrasmall environmental parasitic bacterium with lytic ability against bacteria associated with wastewater foams.</title>
        <authorList>
            <person name="Batinovic S."/>
            <person name="Rose J.J.A."/>
            <person name="Ratcliffe J."/>
            <person name="Seviour R.J."/>
            <person name="Petrovski S."/>
        </authorList>
    </citation>
    <scope>NUCLEOTIDE SEQUENCE</scope>
    <source>
        <strain evidence="7">JR1</strain>
    </source>
</reference>
<protein>
    <recommendedName>
        <fullName evidence="6">Ribosomal RNA small subunit methyltransferase H</fullName>
        <ecNumber evidence="6">2.1.1.199</ecNumber>
    </recommendedName>
    <alternativeName>
        <fullName evidence="6">16S rRNA m(4)C1402 methyltransferase</fullName>
    </alternativeName>
    <alternativeName>
        <fullName evidence="6">rRNA (cytosine-N(4)-)-methyltransferase RsmH</fullName>
    </alternativeName>
</protein>
<dbReference type="EC" id="2.1.1.199" evidence="6"/>
<keyword evidence="6" id="KW-0963">Cytoplasm</keyword>
<dbReference type="GO" id="GO:0070475">
    <property type="term" value="P:rRNA base methylation"/>
    <property type="evidence" value="ECO:0007669"/>
    <property type="project" value="UniProtKB-UniRule"/>
</dbReference>
<dbReference type="InterPro" id="IPR023397">
    <property type="entry name" value="SAM-dep_MeTrfase_MraW_recog"/>
</dbReference>
<dbReference type="PIRSF" id="PIRSF004486">
    <property type="entry name" value="MraW"/>
    <property type="match status" value="1"/>
</dbReference>
<dbReference type="EMBL" id="CP045921">
    <property type="protein sequence ID" value="QHN42587.1"/>
    <property type="molecule type" value="Genomic_DNA"/>
</dbReference>
<keyword evidence="3 6" id="KW-0489">Methyltransferase</keyword>
<keyword evidence="8" id="KW-1185">Reference proteome</keyword>
<dbReference type="RefSeq" id="WP_260763997.1">
    <property type="nucleotide sequence ID" value="NZ_CP045921.1"/>
</dbReference>
<comment type="similarity">
    <text evidence="1 6">Belongs to the methyltransferase superfamily. RsmH family.</text>
</comment>
<name>A0A857MT24_9BACT</name>
<organism evidence="7 8">
    <name type="scientific">Candidatus Mycosynbacter amalyticus</name>
    <dbReference type="NCBI Taxonomy" id="2665156"/>
    <lineage>
        <taxon>Bacteria</taxon>
        <taxon>Candidatus Saccharimonadota</taxon>
        <taxon>Candidatus Saccharimonadota incertae sedis</taxon>
        <taxon>Candidatus Mycosynbacter</taxon>
    </lineage>
</organism>
<evidence type="ECO:0000313" key="7">
    <source>
        <dbReference type="EMBL" id="QHN42587.1"/>
    </source>
</evidence>
<evidence type="ECO:0000256" key="6">
    <source>
        <dbReference type="HAMAP-Rule" id="MF_01007"/>
    </source>
</evidence>
<evidence type="ECO:0000313" key="8">
    <source>
        <dbReference type="Proteomes" id="UP001059824"/>
    </source>
</evidence>
<dbReference type="Pfam" id="PF01795">
    <property type="entry name" value="Methyltransf_5"/>
    <property type="match status" value="1"/>
</dbReference>
<dbReference type="KEGG" id="mama:GII36_01825"/>
<comment type="catalytic activity">
    <reaction evidence="6">
        <text>cytidine(1402) in 16S rRNA + S-adenosyl-L-methionine = N(4)-methylcytidine(1402) in 16S rRNA + S-adenosyl-L-homocysteine + H(+)</text>
        <dbReference type="Rhea" id="RHEA:42928"/>
        <dbReference type="Rhea" id="RHEA-COMP:10286"/>
        <dbReference type="Rhea" id="RHEA-COMP:10287"/>
        <dbReference type="ChEBI" id="CHEBI:15378"/>
        <dbReference type="ChEBI" id="CHEBI:57856"/>
        <dbReference type="ChEBI" id="CHEBI:59789"/>
        <dbReference type="ChEBI" id="CHEBI:74506"/>
        <dbReference type="ChEBI" id="CHEBI:82748"/>
        <dbReference type="EC" id="2.1.1.199"/>
    </reaction>
</comment>
<dbReference type="HAMAP" id="MF_01007">
    <property type="entry name" value="16SrRNA_methyltr_H"/>
    <property type="match status" value="1"/>
</dbReference>
<comment type="function">
    <text evidence="6">Specifically methylates the N4 position of cytidine in position 1402 (C1402) of 16S rRNA.</text>
</comment>
<evidence type="ECO:0000256" key="4">
    <source>
        <dbReference type="ARBA" id="ARBA00022679"/>
    </source>
</evidence>